<dbReference type="EMBL" id="JXCZ01000004">
    <property type="protein sequence ID" value="KOY79797.1"/>
    <property type="molecule type" value="Genomic_DNA"/>
</dbReference>
<dbReference type="Proteomes" id="UP000037749">
    <property type="component" value="Unassembled WGS sequence"/>
</dbReference>
<evidence type="ECO:0000256" key="3">
    <source>
        <dbReference type="ARBA" id="ARBA00022801"/>
    </source>
</evidence>
<keyword evidence="2" id="KW-0479">Metal-binding</keyword>
<dbReference type="GO" id="GO:0004222">
    <property type="term" value="F:metalloendopeptidase activity"/>
    <property type="evidence" value="ECO:0007669"/>
    <property type="project" value="InterPro"/>
</dbReference>
<dbReference type="RefSeq" id="WP_053796114.1">
    <property type="nucleotide sequence ID" value="NZ_JXCZ01000004.1"/>
</dbReference>
<dbReference type="PATRIC" id="fig|148814.9.peg.90"/>
<proteinExistence type="predicted"/>
<evidence type="ECO:0000256" key="1">
    <source>
        <dbReference type="ARBA" id="ARBA00022670"/>
    </source>
</evidence>
<organism evidence="7 8">
    <name type="scientific">Apilactobacillus kunkeei</name>
    <dbReference type="NCBI Taxonomy" id="148814"/>
    <lineage>
        <taxon>Bacteria</taxon>
        <taxon>Bacillati</taxon>
        <taxon>Bacillota</taxon>
        <taxon>Bacilli</taxon>
        <taxon>Lactobacillales</taxon>
        <taxon>Lactobacillaceae</taxon>
        <taxon>Apilactobacillus</taxon>
    </lineage>
</organism>
<evidence type="ECO:0000313" key="7">
    <source>
        <dbReference type="EMBL" id="KOY79797.1"/>
    </source>
</evidence>
<dbReference type="InterPro" id="IPR001818">
    <property type="entry name" value="Pept_M10_metallopeptidase"/>
</dbReference>
<dbReference type="SUPFAM" id="SSF55486">
    <property type="entry name" value="Metalloproteases ('zincins'), catalytic domain"/>
    <property type="match status" value="1"/>
</dbReference>
<dbReference type="InterPro" id="IPR024079">
    <property type="entry name" value="MetalloPept_cat_dom_sf"/>
</dbReference>
<reference evidence="7 8" key="1">
    <citation type="journal article" date="2015" name="Genome Biol. Evol.">
        <title>Functionally Structured Genomes in Lactobacillus kunkeei Colonizing the Honey Crop and Food Products of Honeybees and Stingless Bees.</title>
        <authorList>
            <person name="Tamarit D."/>
            <person name="Ellegaard K.M."/>
            <person name="Wikander J."/>
            <person name="Olofsson T."/>
            <person name="Vasquez A."/>
            <person name="Andersson S.G."/>
        </authorList>
    </citation>
    <scope>NUCLEOTIDE SEQUENCE [LARGE SCALE GENOMIC DNA]</scope>
    <source>
        <strain evidence="7 8">LAla</strain>
    </source>
</reference>
<evidence type="ECO:0000256" key="5">
    <source>
        <dbReference type="SAM" id="SignalP"/>
    </source>
</evidence>
<comment type="caution">
    <text evidence="7">The sequence shown here is derived from an EMBL/GenBank/DDBJ whole genome shotgun (WGS) entry which is preliminary data.</text>
</comment>
<keyword evidence="4" id="KW-0862">Zinc</keyword>
<dbReference type="AlphaFoldDB" id="A0A0M9DFZ2"/>
<evidence type="ECO:0000313" key="8">
    <source>
        <dbReference type="Proteomes" id="UP000037749"/>
    </source>
</evidence>
<feature type="chain" id="PRO_5039630753" description="Peptidase M10 metallopeptidase domain-containing protein" evidence="5">
    <location>
        <begin position="28"/>
        <end position="383"/>
    </location>
</feature>
<accession>A0A0M9DFZ2</accession>
<keyword evidence="1" id="KW-0645">Protease</keyword>
<dbReference type="GO" id="GO:0006508">
    <property type="term" value="P:proteolysis"/>
    <property type="evidence" value="ECO:0007669"/>
    <property type="project" value="UniProtKB-KW"/>
</dbReference>
<evidence type="ECO:0000256" key="2">
    <source>
        <dbReference type="ARBA" id="ARBA00022723"/>
    </source>
</evidence>
<evidence type="ECO:0000256" key="4">
    <source>
        <dbReference type="ARBA" id="ARBA00022833"/>
    </source>
</evidence>
<dbReference type="GO" id="GO:0031012">
    <property type="term" value="C:extracellular matrix"/>
    <property type="evidence" value="ECO:0007669"/>
    <property type="project" value="InterPro"/>
</dbReference>
<keyword evidence="3" id="KW-0378">Hydrolase</keyword>
<protein>
    <recommendedName>
        <fullName evidence="6">Peptidase M10 metallopeptidase domain-containing protein</fullName>
    </recommendedName>
</protein>
<evidence type="ECO:0000259" key="6">
    <source>
        <dbReference type="Pfam" id="PF00413"/>
    </source>
</evidence>
<dbReference type="Pfam" id="PF00413">
    <property type="entry name" value="Peptidase_M10"/>
    <property type="match status" value="1"/>
</dbReference>
<dbReference type="Gene3D" id="3.40.390.10">
    <property type="entry name" value="Collagenase (Catalytic Domain)"/>
    <property type="match status" value="1"/>
</dbReference>
<gene>
    <name evidence="7" type="ORF">RZ72_05660</name>
</gene>
<name>A0A0M9DFZ2_9LACO</name>
<dbReference type="GO" id="GO:0008270">
    <property type="term" value="F:zinc ion binding"/>
    <property type="evidence" value="ECO:0007669"/>
    <property type="project" value="InterPro"/>
</dbReference>
<keyword evidence="5" id="KW-0732">Signal</keyword>
<feature type="domain" description="Peptidase M10 metallopeptidase" evidence="6">
    <location>
        <begin position="131"/>
        <end position="180"/>
    </location>
</feature>
<sequence length="383" mass="43267">MVNKRILSSVLGSLGVLAIASTITVNAKASTYETTPMLSYRYSKKTANYHDKSTSAHYKYVWKKAVEAWKQKGFKWTSKGSSKTNMTSYSDSSKKGLTIAGYDAVRYNPSNGYIISNNVMINRAVFEKYGYSTDDQINVAEHELGHALGLAHNKVNSKSVMNPANRFYGIQPCDVRGMNKRYSTAIDNDSVNPNQYVDVIEYMKVKPRVSRVSYKYNATNKQLLIKGQAEGFSKIAVKYGHNRVRIFKVDKHSAFNVKYHFKGYGTFTVYGVNRKGKIVSNKYKIGSNKYATEKPVVYKNTRNKNGEKIYLSNVAPATIRVFNRGKLVKEFVADSSGNTIFISQKKLRKSNSITIDQKEFHKKTSVRVKVPKLSIGENNVINY</sequence>
<feature type="signal peptide" evidence="5">
    <location>
        <begin position="1"/>
        <end position="27"/>
    </location>
</feature>